<dbReference type="GO" id="GO:0005634">
    <property type="term" value="C:nucleus"/>
    <property type="evidence" value="ECO:0007669"/>
    <property type="project" value="UniProtKB-SubCell"/>
</dbReference>
<dbReference type="GO" id="GO:0005524">
    <property type="term" value="F:ATP binding"/>
    <property type="evidence" value="ECO:0007669"/>
    <property type="project" value="UniProtKB-KW"/>
</dbReference>
<dbReference type="EC" id="2.3.2.23" evidence="3"/>
<dbReference type="SMART" id="SM00212">
    <property type="entry name" value="UBCc"/>
    <property type="match status" value="1"/>
</dbReference>
<protein>
    <recommendedName>
        <fullName evidence="11">Ubiquitin-conjugating enzyme E2 Z</fullName>
        <ecNumber evidence="3">2.3.2.23</ecNumber>
    </recommendedName>
    <alternativeName>
        <fullName evidence="12">E2 ubiquitin-conjugating enzyme Z</fullName>
    </alternativeName>
    <alternativeName>
        <fullName evidence="14">Ubiquitin carrier protein Z</fullName>
    </alternativeName>
    <alternativeName>
        <fullName evidence="13">Ubiquitin-protein ligase Z</fullName>
    </alternativeName>
</protein>
<dbReference type="GO" id="GO:0061631">
    <property type="term" value="F:ubiquitin conjugating enzyme activity"/>
    <property type="evidence" value="ECO:0007669"/>
    <property type="project" value="UniProtKB-EC"/>
</dbReference>
<evidence type="ECO:0000313" key="17">
    <source>
        <dbReference type="EMBL" id="CAD7631384.1"/>
    </source>
</evidence>
<reference evidence="17" key="1">
    <citation type="submission" date="2020-11" db="EMBL/GenBank/DDBJ databases">
        <authorList>
            <person name="Tran Van P."/>
        </authorList>
    </citation>
    <scope>NUCLEOTIDE SEQUENCE</scope>
</reference>
<keyword evidence="18" id="KW-1185">Reference proteome</keyword>
<evidence type="ECO:0000256" key="3">
    <source>
        <dbReference type="ARBA" id="ARBA00012486"/>
    </source>
</evidence>
<dbReference type="GO" id="GO:0005737">
    <property type="term" value="C:cytoplasm"/>
    <property type="evidence" value="ECO:0007669"/>
    <property type="project" value="UniProtKB-SubCell"/>
</dbReference>
<feature type="domain" description="UBC core" evidence="16">
    <location>
        <begin position="7"/>
        <end position="161"/>
    </location>
</feature>
<evidence type="ECO:0000256" key="8">
    <source>
        <dbReference type="ARBA" id="ARBA00022786"/>
    </source>
</evidence>
<keyword evidence="10" id="KW-0539">Nucleus</keyword>
<evidence type="ECO:0000256" key="11">
    <source>
        <dbReference type="ARBA" id="ARBA00039894"/>
    </source>
</evidence>
<dbReference type="Gene3D" id="3.10.110.10">
    <property type="entry name" value="Ubiquitin Conjugating Enzyme"/>
    <property type="match status" value="1"/>
</dbReference>
<keyword evidence="5" id="KW-0808">Transferase</keyword>
<evidence type="ECO:0000256" key="10">
    <source>
        <dbReference type="ARBA" id="ARBA00023242"/>
    </source>
</evidence>
<dbReference type="EMBL" id="CAJPIZ010009386">
    <property type="protein sequence ID" value="CAG2111814.1"/>
    <property type="molecule type" value="Genomic_DNA"/>
</dbReference>
<dbReference type="Proteomes" id="UP000759131">
    <property type="component" value="Unassembled WGS sequence"/>
</dbReference>
<gene>
    <name evidence="17" type="ORF">OSB1V03_LOCUS11793</name>
</gene>
<dbReference type="InterPro" id="IPR016135">
    <property type="entry name" value="UBQ-conjugating_enzyme/RWD"/>
</dbReference>
<accession>A0A7R9Q3Y9</accession>
<keyword evidence="6" id="KW-0053">Apoptosis</keyword>
<keyword evidence="4" id="KW-0963">Cytoplasm</keyword>
<evidence type="ECO:0000256" key="9">
    <source>
        <dbReference type="ARBA" id="ARBA00022840"/>
    </source>
</evidence>
<organism evidence="17">
    <name type="scientific">Medioppia subpectinata</name>
    <dbReference type="NCBI Taxonomy" id="1979941"/>
    <lineage>
        <taxon>Eukaryota</taxon>
        <taxon>Metazoa</taxon>
        <taxon>Ecdysozoa</taxon>
        <taxon>Arthropoda</taxon>
        <taxon>Chelicerata</taxon>
        <taxon>Arachnida</taxon>
        <taxon>Acari</taxon>
        <taxon>Acariformes</taxon>
        <taxon>Sarcoptiformes</taxon>
        <taxon>Oribatida</taxon>
        <taxon>Brachypylina</taxon>
        <taxon>Oppioidea</taxon>
        <taxon>Oppiidae</taxon>
        <taxon>Medioppia</taxon>
    </lineage>
</organism>
<sequence length="308" mass="36037">MTDTRRSFVLRVTRDLREFYGEKSEEMFAFADDNDVTRVHAVIRGPKDTPYEKGFFYFVFTFPTDYPLRPPKVTFMTTDANRVRFNPNLYACGKVCLSILGTWSGPEWTPCQTLFSTLLSIQSIMNEKPYRNEPGFESYDNQSEIDKYNAFIAHETLRVAVIGMLWTPTADATNIPLILRDVMIASFKQNYRYFEDTIKSRLEMDGQTVSDPFGDYSQPSFQYKELLHRLRTLKEKYEISDELRVVSIRDDPLAKEYFEILSKTVTQSMKRELKPVCDEVLDFEDFDESESLSEYEEESESEENEITL</sequence>
<evidence type="ECO:0000256" key="7">
    <source>
        <dbReference type="ARBA" id="ARBA00022741"/>
    </source>
</evidence>
<keyword evidence="7" id="KW-0547">Nucleotide-binding</keyword>
<proteinExistence type="predicted"/>
<evidence type="ECO:0000256" key="5">
    <source>
        <dbReference type="ARBA" id="ARBA00022679"/>
    </source>
</evidence>
<dbReference type="OrthoDB" id="47801at2759"/>
<evidence type="ECO:0000256" key="6">
    <source>
        <dbReference type="ARBA" id="ARBA00022703"/>
    </source>
</evidence>
<dbReference type="SUPFAM" id="SSF54495">
    <property type="entry name" value="UBC-like"/>
    <property type="match status" value="1"/>
</dbReference>
<evidence type="ECO:0000256" key="12">
    <source>
        <dbReference type="ARBA" id="ARBA00041798"/>
    </source>
</evidence>
<evidence type="ECO:0000259" key="16">
    <source>
        <dbReference type="PROSITE" id="PS50127"/>
    </source>
</evidence>
<keyword evidence="8" id="KW-0833">Ubl conjugation pathway</keyword>
<evidence type="ECO:0000256" key="2">
    <source>
        <dbReference type="ARBA" id="ARBA00004496"/>
    </source>
</evidence>
<dbReference type="GO" id="GO:0004869">
    <property type="term" value="F:cysteine-type endopeptidase inhibitor activity"/>
    <property type="evidence" value="ECO:0007669"/>
    <property type="project" value="TreeGrafter"/>
</dbReference>
<dbReference type="PROSITE" id="PS50127">
    <property type="entry name" value="UBC_2"/>
    <property type="match status" value="1"/>
</dbReference>
<dbReference type="GO" id="GO:0043066">
    <property type="term" value="P:negative regulation of apoptotic process"/>
    <property type="evidence" value="ECO:0007669"/>
    <property type="project" value="TreeGrafter"/>
</dbReference>
<evidence type="ECO:0000256" key="14">
    <source>
        <dbReference type="ARBA" id="ARBA00042401"/>
    </source>
</evidence>
<comment type="subcellular location">
    <subcellularLocation>
        <location evidence="2">Cytoplasm</location>
    </subcellularLocation>
    <subcellularLocation>
        <location evidence="1">Nucleus</location>
    </subcellularLocation>
</comment>
<keyword evidence="9" id="KW-0067">ATP-binding</keyword>
<dbReference type="Pfam" id="PF00179">
    <property type="entry name" value="UQ_con"/>
    <property type="match status" value="1"/>
</dbReference>
<evidence type="ECO:0000256" key="13">
    <source>
        <dbReference type="ARBA" id="ARBA00042316"/>
    </source>
</evidence>
<dbReference type="PANTHER" id="PTHR46116:SF26">
    <property type="entry name" value="UBIQUITIN-CONJUGATING ENZYME E2 Z"/>
    <property type="match status" value="1"/>
</dbReference>
<name>A0A7R9Q3Y9_9ACAR</name>
<dbReference type="GO" id="GO:0006915">
    <property type="term" value="P:apoptotic process"/>
    <property type="evidence" value="ECO:0007669"/>
    <property type="project" value="UniProtKB-KW"/>
</dbReference>
<evidence type="ECO:0000256" key="15">
    <source>
        <dbReference type="SAM" id="MobiDB-lite"/>
    </source>
</evidence>
<dbReference type="CDD" id="cd23809">
    <property type="entry name" value="UBCc_UBE2Z"/>
    <property type="match status" value="1"/>
</dbReference>
<dbReference type="InterPro" id="IPR000608">
    <property type="entry name" value="UBC"/>
</dbReference>
<dbReference type="AlphaFoldDB" id="A0A7R9Q3Y9"/>
<evidence type="ECO:0000256" key="4">
    <source>
        <dbReference type="ARBA" id="ARBA00022490"/>
    </source>
</evidence>
<feature type="region of interest" description="Disordered" evidence="15">
    <location>
        <begin position="287"/>
        <end position="308"/>
    </location>
</feature>
<evidence type="ECO:0000313" key="18">
    <source>
        <dbReference type="Proteomes" id="UP000759131"/>
    </source>
</evidence>
<dbReference type="EMBL" id="OC863961">
    <property type="protein sequence ID" value="CAD7631384.1"/>
    <property type="molecule type" value="Genomic_DNA"/>
</dbReference>
<dbReference type="PANTHER" id="PTHR46116">
    <property type="entry name" value="(E3-INDEPENDENT) E2 UBIQUITIN-CONJUGATING ENZYME"/>
    <property type="match status" value="1"/>
</dbReference>
<evidence type="ECO:0000256" key="1">
    <source>
        <dbReference type="ARBA" id="ARBA00004123"/>
    </source>
</evidence>